<evidence type="ECO:0000313" key="15">
    <source>
        <dbReference type="RefSeq" id="XP_033536356.1"/>
    </source>
</evidence>
<keyword evidence="8" id="KW-0472">Membrane</keyword>
<dbReference type="PANTHER" id="PTHR24322">
    <property type="entry name" value="PKSB"/>
    <property type="match status" value="1"/>
</dbReference>
<dbReference type="InterPro" id="IPR036291">
    <property type="entry name" value="NAD(P)-bd_dom_sf"/>
</dbReference>
<evidence type="ECO:0000256" key="9">
    <source>
        <dbReference type="ARBA" id="ARBA00059620"/>
    </source>
</evidence>
<evidence type="ECO:0000256" key="6">
    <source>
        <dbReference type="ARBA" id="ARBA00023002"/>
    </source>
</evidence>
<keyword evidence="6" id="KW-0560">Oxidoreductase</keyword>
<evidence type="ECO:0000313" key="13">
    <source>
        <dbReference type="EMBL" id="KAF1814725.1"/>
    </source>
</evidence>
<evidence type="ECO:0000256" key="7">
    <source>
        <dbReference type="ARBA" id="ARBA00023098"/>
    </source>
</evidence>
<dbReference type="PRINTS" id="PR00081">
    <property type="entry name" value="GDHRDH"/>
</dbReference>
<keyword evidence="4" id="KW-0521">NADP</keyword>
<dbReference type="GO" id="GO:0052650">
    <property type="term" value="F:all-trans-retinol dehydrogenase (NADP+) activity"/>
    <property type="evidence" value="ECO:0007669"/>
    <property type="project" value="UniProtKB-ARBA"/>
</dbReference>
<dbReference type="OrthoDB" id="10253736at2759"/>
<evidence type="ECO:0000256" key="12">
    <source>
        <dbReference type="RuleBase" id="RU000363"/>
    </source>
</evidence>
<protein>
    <recommendedName>
        <fullName evidence="10">Short-chain dehydrogenase/reductase 3</fullName>
    </recommendedName>
    <alternativeName>
        <fullName evidence="11">Retinal short-chain dehydrogenase/reductase 1</fullName>
    </alternativeName>
</protein>
<dbReference type="Pfam" id="PF00106">
    <property type="entry name" value="adh_short"/>
    <property type="match status" value="1"/>
</dbReference>
<proteinExistence type="inferred from homology"/>
<keyword evidence="7" id="KW-0443">Lipid metabolism</keyword>
<evidence type="ECO:0000256" key="10">
    <source>
        <dbReference type="ARBA" id="ARBA00068717"/>
    </source>
</evidence>
<evidence type="ECO:0000256" key="11">
    <source>
        <dbReference type="ARBA" id="ARBA00082544"/>
    </source>
</evidence>
<dbReference type="Gene3D" id="3.40.50.720">
    <property type="entry name" value="NAD(P)-binding Rossmann-like Domain"/>
    <property type="match status" value="1"/>
</dbReference>
<dbReference type="FunFam" id="3.40.50.720:FF:000131">
    <property type="entry name" value="Short-chain dehydrogenase/reductase 3"/>
    <property type="match status" value="1"/>
</dbReference>
<dbReference type="AlphaFoldDB" id="A0A6G1G9G0"/>
<dbReference type="PRINTS" id="PR00080">
    <property type="entry name" value="SDRFAMILY"/>
</dbReference>
<sequence>MTAVQKFSIYNGKLQRALLDPLFTGPLWWALAKSPESVKGALVPVLTSVLSEEKVPKVAKALQWLFILGLVAKANRFLSDLALNHWRLSANKKEWVWDREVAVLTGGCSGIGLLVAHGLQQKGIKVAILDIQPLPKELKGYKNVKYWKCDVTKPEEIVATAREIKQIWWAPSILINNAGIGAPHHIIDIDHSSLTKIFGVNIMSHFTTVKEFLPDMLKKNKGHIVEVASLASFVSIAGITDYSATKAGVLAFSEGLNQELRHRYKSNGVVVTTVHPGWTATPLVTTYDEAIKKHSGDLLKPETVADQIVQQILSCRGAQLVIPRELSVSSAARGWTNWLQEFLRDTQKGVTAV</sequence>
<evidence type="ECO:0000313" key="14">
    <source>
        <dbReference type="Proteomes" id="UP000504638"/>
    </source>
</evidence>
<dbReference type="EMBL" id="ML975152">
    <property type="protein sequence ID" value="KAF1814725.1"/>
    <property type="molecule type" value="Genomic_DNA"/>
</dbReference>
<reference evidence="15" key="3">
    <citation type="submission" date="2025-04" db="UniProtKB">
        <authorList>
            <consortium name="RefSeq"/>
        </authorList>
    </citation>
    <scope>IDENTIFICATION</scope>
    <source>
        <strain evidence="15">CBS 781.70</strain>
    </source>
</reference>
<reference evidence="13 15" key="1">
    <citation type="submission" date="2020-01" db="EMBL/GenBank/DDBJ databases">
        <authorList>
            <consortium name="DOE Joint Genome Institute"/>
            <person name="Haridas S."/>
            <person name="Albert R."/>
            <person name="Binder M."/>
            <person name="Bloem J."/>
            <person name="Labutti K."/>
            <person name="Salamov A."/>
            <person name="Andreopoulos B."/>
            <person name="Baker S.E."/>
            <person name="Barry K."/>
            <person name="Bills G."/>
            <person name="Bluhm B.H."/>
            <person name="Cannon C."/>
            <person name="Castanera R."/>
            <person name="Culley D.E."/>
            <person name="Daum C."/>
            <person name="Ezra D."/>
            <person name="Gonzalez J.B."/>
            <person name="Henrissat B."/>
            <person name="Kuo A."/>
            <person name="Liang C."/>
            <person name="Lipzen A."/>
            <person name="Lutzoni F."/>
            <person name="Magnuson J."/>
            <person name="Mondo S."/>
            <person name="Nolan M."/>
            <person name="Ohm R."/>
            <person name="Pangilinan J."/>
            <person name="Park H.-J."/>
            <person name="Ramirez L."/>
            <person name="Alfaro M."/>
            <person name="Sun H."/>
            <person name="Tritt A."/>
            <person name="Yoshinaga Y."/>
            <person name="Zwiers L.-H."/>
            <person name="Turgeon B.G."/>
            <person name="Goodwin S.B."/>
            <person name="Spatafora J.W."/>
            <person name="Crous P.W."/>
            <person name="Grigoriev I.V."/>
        </authorList>
    </citation>
    <scope>NUCLEOTIDE SEQUENCE</scope>
    <source>
        <strain evidence="13 15">CBS 781.70</strain>
    </source>
</reference>
<comment type="similarity">
    <text evidence="2 12">Belongs to the short-chain dehydrogenases/reductases (SDR) family.</text>
</comment>
<dbReference type="InterPro" id="IPR002347">
    <property type="entry name" value="SDR_fam"/>
</dbReference>
<dbReference type="SUPFAM" id="SSF51735">
    <property type="entry name" value="NAD(P)-binding Rossmann-fold domains"/>
    <property type="match status" value="1"/>
</dbReference>
<accession>A0A6G1G9G0</accession>
<comment type="function">
    <text evidence="9">Catalyzes the reduction of all-trans-retinal to all-trans-retinol in the presence of NADPH.</text>
</comment>
<name>A0A6G1G9G0_9PEZI</name>
<gene>
    <name evidence="13 15" type="ORF">P152DRAFT_455764</name>
</gene>
<evidence type="ECO:0000256" key="8">
    <source>
        <dbReference type="ARBA" id="ARBA00023136"/>
    </source>
</evidence>
<dbReference type="GeneID" id="54419432"/>
<comment type="subcellular location">
    <subcellularLocation>
        <location evidence="1">Membrane</location>
        <topology evidence="1">Multi-pass membrane protein</topology>
    </subcellularLocation>
</comment>
<evidence type="ECO:0000256" key="1">
    <source>
        <dbReference type="ARBA" id="ARBA00004141"/>
    </source>
</evidence>
<evidence type="ECO:0000256" key="3">
    <source>
        <dbReference type="ARBA" id="ARBA00022692"/>
    </source>
</evidence>
<evidence type="ECO:0000256" key="4">
    <source>
        <dbReference type="ARBA" id="ARBA00022857"/>
    </source>
</evidence>
<reference evidence="15" key="2">
    <citation type="submission" date="2020-04" db="EMBL/GenBank/DDBJ databases">
        <authorList>
            <consortium name="NCBI Genome Project"/>
        </authorList>
    </citation>
    <scope>NUCLEOTIDE SEQUENCE</scope>
    <source>
        <strain evidence="15">CBS 781.70</strain>
    </source>
</reference>
<evidence type="ECO:0000256" key="5">
    <source>
        <dbReference type="ARBA" id="ARBA00022989"/>
    </source>
</evidence>
<dbReference type="GO" id="GO:0016020">
    <property type="term" value="C:membrane"/>
    <property type="evidence" value="ECO:0007669"/>
    <property type="project" value="UniProtKB-SubCell"/>
</dbReference>
<keyword evidence="5" id="KW-1133">Transmembrane helix</keyword>
<dbReference type="RefSeq" id="XP_033536356.1">
    <property type="nucleotide sequence ID" value="XM_033678862.1"/>
</dbReference>
<dbReference type="PANTHER" id="PTHR24322:SF736">
    <property type="entry name" value="RETINOL DEHYDROGENASE 10"/>
    <property type="match status" value="1"/>
</dbReference>
<dbReference type="Proteomes" id="UP000504638">
    <property type="component" value="Unplaced"/>
</dbReference>
<evidence type="ECO:0000256" key="2">
    <source>
        <dbReference type="ARBA" id="ARBA00006484"/>
    </source>
</evidence>
<keyword evidence="14" id="KW-1185">Reference proteome</keyword>
<keyword evidence="3" id="KW-0812">Transmembrane</keyword>
<organism evidence="13">
    <name type="scientific">Eremomyces bilateralis CBS 781.70</name>
    <dbReference type="NCBI Taxonomy" id="1392243"/>
    <lineage>
        <taxon>Eukaryota</taxon>
        <taxon>Fungi</taxon>
        <taxon>Dikarya</taxon>
        <taxon>Ascomycota</taxon>
        <taxon>Pezizomycotina</taxon>
        <taxon>Dothideomycetes</taxon>
        <taxon>Dothideomycetes incertae sedis</taxon>
        <taxon>Eremomycetales</taxon>
        <taxon>Eremomycetaceae</taxon>
        <taxon>Eremomyces</taxon>
    </lineage>
</organism>